<accession>A0AAV4I690</accession>
<dbReference type="Gene3D" id="1.10.340.70">
    <property type="match status" value="1"/>
</dbReference>
<proteinExistence type="predicted"/>
<comment type="caution">
    <text evidence="2">The sequence shown here is derived from an EMBL/GenBank/DDBJ whole genome shotgun (WGS) entry which is preliminary data.</text>
</comment>
<evidence type="ECO:0000313" key="3">
    <source>
        <dbReference type="Proteomes" id="UP000762676"/>
    </source>
</evidence>
<protein>
    <submittedName>
        <fullName evidence="2">Pol polyprotein</fullName>
    </submittedName>
</protein>
<dbReference type="EMBL" id="BMAT01002384">
    <property type="protein sequence ID" value="GFS05833.1"/>
    <property type="molecule type" value="Genomic_DNA"/>
</dbReference>
<dbReference type="AlphaFoldDB" id="A0AAV4I690"/>
<sequence length="79" mass="9522">MRFVSRKRRPYGTERRDLTLAIRILLRQWQRLNTSPEGQLWEQLVLPQGLIPMAMRLAHDHAGHQGPERTFELLRRRCY</sequence>
<reference evidence="2 3" key="1">
    <citation type="journal article" date="2021" name="Elife">
        <title>Chloroplast acquisition without the gene transfer in kleptoplastic sea slugs, Plakobranchus ocellatus.</title>
        <authorList>
            <person name="Maeda T."/>
            <person name="Takahashi S."/>
            <person name="Yoshida T."/>
            <person name="Shimamura S."/>
            <person name="Takaki Y."/>
            <person name="Nagai Y."/>
            <person name="Toyoda A."/>
            <person name="Suzuki Y."/>
            <person name="Arimoto A."/>
            <person name="Ishii H."/>
            <person name="Satoh N."/>
            <person name="Nishiyama T."/>
            <person name="Hasebe M."/>
            <person name="Maruyama T."/>
            <person name="Minagawa J."/>
            <person name="Obokata J."/>
            <person name="Shigenobu S."/>
        </authorList>
    </citation>
    <scope>NUCLEOTIDE SEQUENCE [LARGE SCALE GENOMIC DNA]</scope>
</reference>
<keyword evidence="3" id="KW-1185">Reference proteome</keyword>
<dbReference type="Proteomes" id="UP000762676">
    <property type="component" value="Unassembled WGS sequence"/>
</dbReference>
<feature type="domain" description="Integrase zinc-binding" evidence="1">
    <location>
        <begin position="47"/>
        <end position="79"/>
    </location>
</feature>
<gene>
    <name evidence="2" type="ORF">ElyMa_001209600</name>
</gene>
<evidence type="ECO:0000313" key="2">
    <source>
        <dbReference type="EMBL" id="GFS05833.1"/>
    </source>
</evidence>
<name>A0AAV4I690_9GAST</name>
<dbReference type="InterPro" id="IPR041588">
    <property type="entry name" value="Integrase_H2C2"/>
</dbReference>
<organism evidence="2 3">
    <name type="scientific">Elysia marginata</name>
    <dbReference type="NCBI Taxonomy" id="1093978"/>
    <lineage>
        <taxon>Eukaryota</taxon>
        <taxon>Metazoa</taxon>
        <taxon>Spiralia</taxon>
        <taxon>Lophotrochozoa</taxon>
        <taxon>Mollusca</taxon>
        <taxon>Gastropoda</taxon>
        <taxon>Heterobranchia</taxon>
        <taxon>Euthyneura</taxon>
        <taxon>Panpulmonata</taxon>
        <taxon>Sacoglossa</taxon>
        <taxon>Placobranchoidea</taxon>
        <taxon>Plakobranchidae</taxon>
        <taxon>Elysia</taxon>
    </lineage>
</organism>
<dbReference type="Pfam" id="PF17921">
    <property type="entry name" value="Integrase_H2C2"/>
    <property type="match status" value="1"/>
</dbReference>
<evidence type="ECO:0000259" key="1">
    <source>
        <dbReference type="Pfam" id="PF17921"/>
    </source>
</evidence>